<proteinExistence type="predicted"/>
<dbReference type="EMBL" id="JAELUP010000027">
    <property type="protein sequence ID" value="MBJ6361418.1"/>
    <property type="molecule type" value="Genomic_DNA"/>
</dbReference>
<keyword evidence="2" id="KW-1185">Reference proteome</keyword>
<dbReference type="AlphaFoldDB" id="A0A934MQ10"/>
<dbReference type="Proteomes" id="UP000640274">
    <property type="component" value="Unassembled WGS sequence"/>
</dbReference>
<evidence type="ECO:0000313" key="2">
    <source>
        <dbReference type="Proteomes" id="UP000640274"/>
    </source>
</evidence>
<protein>
    <submittedName>
        <fullName evidence="1">Uncharacterized protein</fullName>
    </submittedName>
</protein>
<evidence type="ECO:0000313" key="1">
    <source>
        <dbReference type="EMBL" id="MBJ6361418.1"/>
    </source>
</evidence>
<comment type="caution">
    <text evidence="1">The sequence shown here is derived from an EMBL/GenBank/DDBJ whole genome shotgun (WGS) entry which is preliminary data.</text>
</comment>
<organism evidence="1 2">
    <name type="scientific">Paenibacillus roseus</name>
    <dbReference type="NCBI Taxonomy" id="2798579"/>
    <lineage>
        <taxon>Bacteria</taxon>
        <taxon>Bacillati</taxon>
        <taxon>Bacillota</taxon>
        <taxon>Bacilli</taxon>
        <taxon>Bacillales</taxon>
        <taxon>Paenibacillaceae</taxon>
        <taxon>Paenibacillus</taxon>
    </lineage>
</organism>
<name>A0A934MQ10_9BACL</name>
<sequence length="78" mass="9082">MIPFENCIPYDRVMNDIYVPQCPFCKADNVLLPMRPKELPDIRDGKKRLVIFPCCHARVTVIDTDSDYLLTNKKVPRT</sequence>
<reference evidence="1" key="1">
    <citation type="submission" date="2020-12" db="EMBL/GenBank/DDBJ databases">
        <authorList>
            <person name="Huq M.A."/>
        </authorList>
    </citation>
    <scope>NUCLEOTIDE SEQUENCE</scope>
    <source>
        <strain evidence="1">MAHUQ-46</strain>
    </source>
</reference>
<dbReference type="RefSeq" id="WP_199018968.1">
    <property type="nucleotide sequence ID" value="NZ_JAELUP010000027.1"/>
</dbReference>
<gene>
    <name evidence="1" type="ORF">JFN88_08885</name>
</gene>
<accession>A0A934MQ10</accession>